<protein>
    <recommendedName>
        <fullName evidence="2">EthD domain-containing protein</fullName>
    </recommendedName>
</protein>
<dbReference type="SUPFAM" id="SSF54909">
    <property type="entry name" value="Dimeric alpha+beta barrel"/>
    <property type="match status" value="1"/>
</dbReference>
<evidence type="ECO:0000256" key="1">
    <source>
        <dbReference type="ARBA" id="ARBA00005986"/>
    </source>
</evidence>
<accession>A0ABR3BK55</accession>
<organism evidence="3 4">
    <name type="scientific">Cryptococcus tetragattii IND107</name>
    <dbReference type="NCBI Taxonomy" id="1296105"/>
    <lineage>
        <taxon>Eukaryota</taxon>
        <taxon>Fungi</taxon>
        <taxon>Dikarya</taxon>
        <taxon>Basidiomycota</taxon>
        <taxon>Agaricomycotina</taxon>
        <taxon>Tremellomycetes</taxon>
        <taxon>Tremellales</taxon>
        <taxon>Cryptococcaceae</taxon>
        <taxon>Cryptococcus</taxon>
        <taxon>Cryptococcus gattii species complex</taxon>
    </lineage>
</organism>
<dbReference type="InterPro" id="IPR009799">
    <property type="entry name" value="EthD_dom"/>
</dbReference>
<dbReference type="RefSeq" id="XP_066610959.1">
    <property type="nucleotide sequence ID" value="XM_066761134.1"/>
</dbReference>
<reference evidence="3" key="2">
    <citation type="submission" date="2024-01" db="EMBL/GenBank/DDBJ databases">
        <title>Comparative genomics of Cryptococcus and Kwoniella reveals pathogenesis evolution and contrasting modes of karyotype evolution via chromosome fusion or intercentromeric recombination.</title>
        <authorList>
            <person name="Coelho M.A."/>
            <person name="David-Palma M."/>
            <person name="Shea T."/>
            <person name="Bowers K."/>
            <person name="Mcginley-Smith S."/>
            <person name="Mohammad A.W."/>
            <person name="Gnirke A."/>
            <person name="Yurkov A.M."/>
            <person name="Nowrousian M."/>
            <person name="Sun S."/>
            <person name="Cuomo C.A."/>
            <person name="Heitman J."/>
        </authorList>
    </citation>
    <scope>NUCLEOTIDE SEQUENCE</scope>
    <source>
        <strain evidence="3">IND107</strain>
    </source>
</reference>
<dbReference type="GeneID" id="91993567"/>
<gene>
    <name evidence="3" type="ORF">I308_106712</name>
</gene>
<dbReference type="Proteomes" id="UP000054399">
    <property type="component" value="Unassembled WGS sequence"/>
</dbReference>
<evidence type="ECO:0000313" key="3">
    <source>
        <dbReference type="EMBL" id="KAL0240460.1"/>
    </source>
</evidence>
<proteinExistence type="inferred from homology"/>
<feature type="domain" description="EthD" evidence="2">
    <location>
        <begin position="29"/>
        <end position="113"/>
    </location>
</feature>
<dbReference type="InterPro" id="IPR011008">
    <property type="entry name" value="Dimeric_a/b-barrel"/>
</dbReference>
<dbReference type="NCBIfam" id="TIGR02118">
    <property type="entry name" value="EthD family reductase"/>
    <property type="match status" value="1"/>
</dbReference>
<reference evidence="3" key="1">
    <citation type="submission" date="2015-01" db="EMBL/GenBank/DDBJ databases">
        <authorList>
            <consortium name="The Broad Institute Genomics Platform"/>
            <person name="Cuomo C."/>
            <person name="Litvintseva A."/>
            <person name="Chen Y."/>
            <person name="Heitman J."/>
            <person name="Sun S."/>
            <person name="Springer D."/>
            <person name="Dromer F."/>
            <person name="Young S."/>
            <person name="Zeng Q."/>
            <person name="Gargeya S."/>
            <person name="Abouelleil A."/>
            <person name="Alvarado L."/>
            <person name="Chapman S.B."/>
            <person name="Gainer-Dewar J."/>
            <person name="Goldberg J."/>
            <person name="Griggs A."/>
            <person name="Gujja S."/>
            <person name="Hansen M."/>
            <person name="Howarth C."/>
            <person name="Imamovic A."/>
            <person name="Larimer J."/>
            <person name="Murphy C."/>
            <person name="Naylor J."/>
            <person name="Pearson M."/>
            <person name="Priest M."/>
            <person name="Roberts A."/>
            <person name="Saif S."/>
            <person name="Shea T."/>
            <person name="Sykes S."/>
            <person name="Wortman J."/>
            <person name="Nusbaum C."/>
            <person name="Birren B."/>
        </authorList>
    </citation>
    <scope>NUCLEOTIDE SEQUENCE</scope>
    <source>
        <strain evidence="3">IND107</strain>
    </source>
</reference>
<name>A0ABR3BK55_9TREE</name>
<sequence>MPTAVISVVKESTTPTKQFWTWIVLTRRKEGVSREEFARHYHEIHPKLARRVPGLISYRQNLLCQTPGPESSIDSEFDACSEYTYVSEEEYTKAKGTKEWKALDRDSKEFMDMGHIVSFSVQSSVYWLPVPAH</sequence>
<dbReference type="Gene3D" id="3.30.70.100">
    <property type="match status" value="1"/>
</dbReference>
<comment type="similarity">
    <text evidence="1">Belongs to the tpcK family.</text>
</comment>
<dbReference type="Pfam" id="PF07110">
    <property type="entry name" value="EthD"/>
    <property type="match status" value="1"/>
</dbReference>
<keyword evidence="4" id="KW-1185">Reference proteome</keyword>
<evidence type="ECO:0000313" key="4">
    <source>
        <dbReference type="Proteomes" id="UP000054399"/>
    </source>
</evidence>
<dbReference type="EMBL" id="ATAM02000014">
    <property type="protein sequence ID" value="KAL0240460.1"/>
    <property type="molecule type" value="Genomic_DNA"/>
</dbReference>
<evidence type="ECO:0000259" key="2">
    <source>
        <dbReference type="Pfam" id="PF07110"/>
    </source>
</evidence>
<comment type="caution">
    <text evidence="3">The sequence shown here is derived from an EMBL/GenBank/DDBJ whole genome shotgun (WGS) entry which is preliminary data.</text>
</comment>